<evidence type="ECO:0000313" key="2">
    <source>
        <dbReference type="EMBL" id="CAL1270180.1"/>
    </source>
</evidence>
<evidence type="ECO:0000256" key="1">
    <source>
        <dbReference type="SAM" id="MobiDB-lite"/>
    </source>
</evidence>
<feature type="region of interest" description="Disordered" evidence="1">
    <location>
        <begin position="63"/>
        <end position="91"/>
    </location>
</feature>
<feature type="region of interest" description="Disordered" evidence="1">
    <location>
        <begin position="1"/>
        <end position="22"/>
    </location>
</feature>
<evidence type="ECO:0000313" key="3">
    <source>
        <dbReference type="Proteomes" id="UP001497382"/>
    </source>
</evidence>
<organism evidence="2 3">
    <name type="scientific">Larinioides sclopetarius</name>
    <dbReference type="NCBI Taxonomy" id="280406"/>
    <lineage>
        <taxon>Eukaryota</taxon>
        <taxon>Metazoa</taxon>
        <taxon>Ecdysozoa</taxon>
        <taxon>Arthropoda</taxon>
        <taxon>Chelicerata</taxon>
        <taxon>Arachnida</taxon>
        <taxon>Araneae</taxon>
        <taxon>Araneomorphae</taxon>
        <taxon>Entelegynae</taxon>
        <taxon>Araneoidea</taxon>
        <taxon>Araneidae</taxon>
        <taxon>Larinioides</taxon>
    </lineage>
</organism>
<dbReference type="Proteomes" id="UP001497382">
    <property type="component" value="Unassembled WGS sequence"/>
</dbReference>
<name>A0AAV1ZF04_9ARAC</name>
<comment type="caution">
    <text evidence="2">The sequence shown here is derived from an EMBL/GenBank/DDBJ whole genome shotgun (WGS) entry which is preliminary data.</text>
</comment>
<dbReference type="AlphaFoldDB" id="A0AAV1ZF04"/>
<accession>A0AAV1ZF04</accession>
<gene>
    <name evidence="2" type="ORF">LARSCL_LOCUS5145</name>
</gene>
<keyword evidence="3" id="KW-1185">Reference proteome</keyword>
<dbReference type="EMBL" id="CAXIEN010000046">
    <property type="protein sequence ID" value="CAL1270180.1"/>
    <property type="molecule type" value="Genomic_DNA"/>
</dbReference>
<reference evidence="2 3" key="1">
    <citation type="submission" date="2024-04" db="EMBL/GenBank/DDBJ databases">
        <authorList>
            <person name="Rising A."/>
            <person name="Reimegard J."/>
            <person name="Sonavane S."/>
            <person name="Akerstrom W."/>
            <person name="Nylinder S."/>
            <person name="Hedman E."/>
            <person name="Kallberg Y."/>
        </authorList>
    </citation>
    <scope>NUCLEOTIDE SEQUENCE [LARGE SCALE GENOMIC DNA]</scope>
</reference>
<sequence>MRYRKSWQPRCYGRRNSRDGGGCLHRSDCGGGPYSNSGWYRHSYTLHLSTACQGCHSVRYDHHDRGRHRSGDRHKSDDLQSWTSPYKVKKI</sequence>
<feature type="compositionally biased region" description="Basic residues" evidence="1">
    <location>
        <begin position="1"/>
        <end position="15"/>
    </location>
</feature>
<proteinExistence type="predicted"/>
<protein>
    <submittedName>
        <fullName evidence="2">Uncharacterized protein</fullName>
    </submittedName>
</protein>